<dbReference type="EMBL" id="JBHLWH010000042">
    <property type="protein sequence ID" value="MFC0249770.1"/>
    <property type="molecule type" value="Genomic_DNA"/>
</dbReference>
<keyword evidence="7" id="KW-1185">Reference proteome</keyword>
<dbReference type="Gene3D" id="1.10.12.10">
    <property type="entry name" value="Lyase 2-enoyl-coa Hydratase, Chain A, domain 2"/>
    <property type="match status" value="1"/>
</dbReference>
<evidence type="ECO:0000313" key="7">
    <source>
        <dbReference type="Proteomes" id="UP001589766"/>
    </source>
</evidence>
<keyword evidence="4" id="KW-0413">Isomerase</keyword>
<proteinExistence type="inferred from homology"/>
<dbReference type="InterPro" id="IPR001753">
    <property type="entry name" value="Enoyl-CoA_hydra/iso"/>
</dbReference>
<dbReference type="InterPro" id="IPR029045">
    <property type="entry name" value="ClpP/crotonase-like_dom_sf"/>
</dbReference>
<evidence type="ECO:0000256" key="3">
    <source>
        <dbReference type="ARBA" id="ARBA00023140"/>
    </source>
</evidence>
<dbReference type="CDD" id="cd06558">
    <property type="entry name" value="crotonase-like"/>
    <property type="match status" value="1"/>
</dbReference>
<dbReference type="PANTHER" id="PTHR43684">
    <property type="match status" value="1"/>
</dbReference>
<sequence>MNFETLDVTVENGLASFMLDNPDKGNPMGETFCREFGQAANELAGRGDVRAVLLHAKGRFFSVGGDVGLFSRDLEAAPPEVLNGTYNLHMGLTRLLRMDAPLIGCVHAAAAGGAVSLISHCDIVYASQSARFTAAYAQLGFTADLGATFGLASRMGPARAKRFLLLNESLDAEEALRTGLVDYVVEDDVVLEKATATAETLRSGPTQAFGGVRRLMAHSLATPPEAQLENEAQSLARSAGTADAREGITAFTERRPPSFQGR</sequence>
<evidence type="ECO:0000256" key="2">
    <source>
        <dbReference type="ARBA" id="ARBA00005254"/>
    </source>
</evidence>
<comment type="caution">
    <text evidence="6">The sequence shown here is derived from an EMBL/GenBank/DDBJ whole genome shotgun (WGS) entry which is preliminary data.</text>
</comment>
<dbReference type="Proteomes" id="UP001589766">
    <property type="component" value="Unassembled WGS sequence"/>
</dbReference>
<keyword evidence="3" id="KW-0576">Peroxisome</keyword>
<protein>
    <submittedName>
        <fullName evidence="6">Enoyl-CoA hydratase/isomerase family protein</fullName>
    </submittedName>
</protein>
<dbReference type="PANTHER" id="PTHR43684:SF1">
    <property type="entry name" value="ENOYL-COA DELTA ISOMERASE 2"/>
    <property type="match status" value="1"/>
</dbReference>
<organism evidence="6 7">
    <name type="scientific">Citricoccus parietis</name>
    <dbReference type="NCBI Taxonomy" id="592307"/>
    <lineage>
        <taxon>Bacteria</taxon>
        <taxon>Bacillati</taxon>
        <taxon>Actinomycetota</taxon>
        <taxon>Actinomycetes</taxon>
        <taxon>Micrococcales</taxon>
        <taxon>Micrococcaceae</taxon>
        <taxon>Citricoccus</taxon>
    </lineage>
</organism>
<dbReference type="RefSeq" id="WP_378042978.1">
    <property type="nucleotide sequence ID" value="NZ_JBHLWH010000042.1"/>
</dbReference>
<comment type="similarity">
    <text evidence="2">Belongs to the enoyl-CoA hydratase/isomerase family.</text>
</comment>
<evidence type="ECO:0000313" key="6">
    <source>
        <dbReference type="EMBL" id="MFC0249770.1"/>
    </source>
</evidence>
<comment type="subcellular location">
    <subcellularLocation>
        <location evidence="1">Peroxisome</location>
    </subcellularLocation>
</comment>
<evidence type="ECO:0000256" key="4">
    <source>
        <dbReference type="ARBA" id="ARBA00023235"/>
    </source>
</evidence>
<accession>A0ABV6F9L1</accession>
<evidence type="ECO:0000256" key="1">
    <source>
        <dbReference type="ARBA" id="ARBA00004275"/>
    </source>
</evidence>
<gene>
    <name evidence="6" type="ORF">ACFFIO_14790</name>
</gene>
<dbReference type="Pfam" id="PF00378">
    <property type="entry name" value="ECH_1"/>
    <property type="match status" value="1"/>
</dbReference>
<dbReference type="SUPFAM" id="SSF52096">
    <property type="entry name" value="ClpP/crotonase"/>
    <property type="match status" value="1"/>
</dbReference>
<name>A0ABV6F9L1_9MICC</name>
<dbReference type="Gene3D" id="3.90.226.10">
    <property type="entry name" value="2-enoyl-CoA Hydratase, Chain A, domain 1"/>
    <property type="match status" value="1"/>
</dbReference>
<dbReference type="InterPro" id="IPR014748">
    <property type="entry name" value="Enoyl-CoA_hydra_C"/>
</dbReference>
<evidence type="ECO:0000256" key="5">
    <source>
        <dbReference type="SAM" id="MobiDB-lite"/>
    </source>
</evidence>
<dbReference type="InterPro" id="IPR051053">
    <property type="entry name" value="ECH/Chromodomain_protein"/>
</dbReference>
<feature type="region of interest" description="Disordered" evidence="5">
    <location>
        <begin position="225"/>
        <end position="262"/>
    </location>
</feature>
<reference evidence="6 7" key="1">
    <citation type="submission" date="2024-09" db="EMBL/GenBank/DDBJ databases">
        <authorList>
            <person name="Sun Q."/>
            <person name="Mori K."/>
        </authorList>
    </citation>
    <scope>NUCLEOTIDE SEQUENCE [LARGE SCALE GENOMIC DNA]</scope>
    <source>
        <strain evidence="6 7">CCM 7609</strain>
    </source>
</reference>